<dbReference type="PANTHER" id="PTHR22803">
    <property type="entry name" value="MANNOSE, PHOSPHOLIPASE, LECTIN RECEPTOR RELATED"/>
    <property type="match status" value="1"/>
</dbReference>
<dbReference type="PRINTS" id="PR01504">
    <property type="entry name" value="PNCREATITSAP"/>
</dbReference>
<proteinExistence type="predicted"/>
<accession>A0AAN9ABG1</accession>
<dbReference type="AlphaFoldDB" id="A0AAN9ABG1"/>
<organism evidence="2 3">
    <name type="scientific">Halocaridina rubra</name>
    <name type="common">Hawaiian red shrimp</name>
    <dbReference type="NCBI Taxonomy" id="373956"/>
    <lineage>
        <taxon>Eukaryota</taxon>
        <taxon>Metazoa</taxon>
        <taxon>Ecdysozoa</taxon>
        <taxon>Arthropoda</taxon>
        <taxon>Crustacea</taxon>
        <taxon>Multicrustacea</taxon>
        <taxon>Malacostraca</taxon>
        <taxon>Eumalacostraca</taxon>
        <taxon>Eucarida</taxon>
        <taxon>Decapoda</taxon>
        <taxon>Pleocyemata</taxon>
        <taxon>Caridea</taxon>
        <taxon>Atyoidea</taxon>
        <taxon>Atyidae</taxon>
        <taxon>Halocaridina</taxon>
    </lineage>
</organism>
<dbReference type="SMART" id="SM00034">
    <property type="entry name" value="CLECT"/>
    <property type="match status" value="1"/>
</dbReference>
<name>A0AAN9ABG1_HALRR</name>
<dbReference type="InterPro" id="IPR016187">
    <property type="entry name" value="CTDL_fold"/>
</dbReference>
<dbReference type="Gene3D" id="3.10.100.10">
    <property type="entry name" value="Mannose-Binding Protein A, subunit A"/>
    <property type="match status" value="1"/>
</dbReference>
<sequence>MTHEDVDELIDCHLQPLTDEDLEEMTKSESKEEEDEQLEEMHEKLKNLILHSTVWQPFQCPSDWMYFNNHCYFLSKDLVTWEEANSLCQETLGSQLTSITNADENSFICDMIDSQNDNCWIGLHDDDNGENWHWLDGSEYDYTHWLYGEPNNADGLEHCGESRLLLICALHVTINEWEPGSW</sequence>
<dbReference type="Pfam" id="PF00059">
    <property type="entry name" value="Lectin_C"/>
    <property type="match status" value="1"/>
</dbReference>
<comment type="caution">
    <text evidence="2">The sequence shown here is derived from an EMBL/GenBank/DDBJ whole genome shotgun (WGS) entry which is preliminary data.</text>
</comment>
<dbReference type="InterPro" id="IPR001304">
    <property type="entry name" value="C-type_lectin-like"/>
</dbReference>
<protein>
    <recommendedName>
        <fullName evidence="1">C-type lectin domain-containing protein</fullName>
    </recommendedName>
</protein>
<evidence type="ECO:0000313" key="3">
    <source>
        <dbReference type="Proteomes" id="UP001381693"/>
    </source>
</evidence>
<dbReference type="InterPro" id="IPR050111">
    <property type="entry name" value="C-type_lectin/snaclec_domain"/>
</dbReference>
<evidence type="ECO:0000259" key="1">
    <source>
        <dbReference type="PROSITE" id="PS50041"/>
    </source>
</evidence>
<keyword evidence="3" id="KW-1185">Reference proteome</keyword>
<feature type="domain" description="C-type lectin" evidence="1">
    <location>
        <begin position="67"/>
        <end position="182"/>
    </location>
</feature>
<dbReference type="PROSITE" id="PS50041">
    <property type="entry name" value="C_TYPE_LECTIN_2"/>
    <property type="match status" value="1"/>
</dbReference>
<gene>
    <name evidence="2" type="ORF">SK128_003946</name>
</gene>
<dbReference type="SUPFAM" id="SSF56436">
    <property type="entry name" value="C-type lectin-like"/>
    <property type="match status" value="1"/>
</dbReference>
<dbReference type="EMBL" id="JAXCGZ010007563">
    <property type="protein sequence ID" value="KAK7079210.1"/>
    <property type="molecule type" value="Genomic_DNA"/>
</dbReference>
<dbReference type="Proteomes" id="UP001381693">
    <property type="component" value="Unassembled WGS sequence"/>
</dbReference>
<dbReference type="InterPro" id="IPR016186">
    <property type="entry name" value="C-type_lectin-like/link_sf"/>
</dbReference>
<reference evidence="2 3" key="1">
    <citation type="submission" date="2023-11" db="EMBL/GenBank/DDBJ databases">
        <title>Halocaridina rubra genome assembly.</title>
        <authorList>
            <person name="Smith C."/>
        </authorList>
    </citation>
    <scope>NUCLEOTIDE SEQUENCE [LARGE SCALE GENOMIC DNA]</scope>
    <source>
        <strain evidence="2">EP-1</strain>
        <tissue evidence="2">Whole</tissue>
    </source>
</reference>
<evidence type="ECO:0000313" key="2">
    <source>
        <dbReference type="EMBL" id="KAK7079210.1"/>
    </source>
</evidence>